<dbReference type="PANTHER" id="PTHR16140">
    <property type="entry name" value="NON-STRUCTURAL MAINTENANCE OF CHROMOSOMES ELEMENT 4"/>
    <property type="match status" value="1"/>
</dbReference>
<accession>A0AAW2Y5F3</accession>
<evidence type="ECO:0000259" key="9">
    <source>
        <dbReference type="Pfam" id="PF08743"/>
    </source>
</evidence>
<dbReference type="GO" id="GO:0005634">
    <property type="term" value="C:nucleus"/>
    <property type="evidence" value="ECO:0007669"/>
    <property type="project" value="UniProtKB-SubCell"/>
</dbReference>
<evidence type="ECO:0000256" key="2">
    <source>
        <dbReference type="ARBA" id="ARBA00008997"/>
    </source>
</evidence>
<keyword evidence="5 7" id="KW-0234">DNA repair</keyword>
<keyword evidence="6 7" id="KW-0539">Nucleus</keyword>
<sequence>MESKLKREREMENEGSSVVKEEQKESTQENEPTSKRRTIRSHYREIECRINEGKDEIACGDSGKFMAIMNEFENMHQHGTITLFSHFVEQAQEQVADAEALLGLTSTLVASVKTHTSGNVTPAEFVSCLIRDFGQKVIMKRSLENSPDVSWQNIGCLVSPIFMNVPGCRTMVGPMEKKIKQQKLVGPVESYDWINFPVRAEGKPRAGRRARAERKARPAEVEKTAEVVSGTETNLFVMFEVLKKQKQVKVENLMLNRNSFAQTIENLFALSFLVKDGRVRIDLDETGSQVASTYP</sequence>
<dbReference type="AlphaFoldDB" id="A0AAW2Y5F3"/>
<evidence type="ECO:0000256" key="4">
    <source>
        <dbReference type="ARBA" id="ARBA00023172"/>
    </source>
</evidence>
<dbReference type="GO" id="GO:0030915">
    <property type="term" value="C:Smc5-Smc6 complex"/>
    <property type="evidence" value="ECO:0007669"/>
    <property type="project" value="UniProtKB-UniRule"/>
</dbReference>
<keyword evidence="4 7" id="KW-0233">DNA recombination</keyword>
<dbReference type="GO" id="GO:0006281">
    <property type="term" value="P:DNA repair"/>
    <property type="evidence" value="ECO:0007669"/>
    <property type="project" value="UniProtKB-UniRule"/>
</dbReference>
<dbReference type="Pfam" id="PF08743">
    <property type="entry name" value="Nse4_C"/>
    <property type="match status" value="1"/>
</dbReference>
<dbReference type="InterPro" id="IPR027786">
    <property type="entry name" value="Nse4/EID"/>
</dbReference>
<comment type="similarity">
    <text evidence="2 7">Belongs to the NSE4 family.</text>
</comment>
<dbReference type="InterPro" id="IPR014854">
    <property type="entry name" value="Nse4_C"/>
</dbReference>
<proteinExistence type="inferred from homology"/>
<comment type="caution">
    <text evidence="10">The sequence shown here is derived from an EMBL/GenBank/DDBJ whole genome shotgun (WGS) entry which is preliminary data.</text>
</comment>
<evidence type="ECO:0000256" key="5">
    <source>
        <dbReference type="ARBA" id="ARBA00023204"/>
    </source>
</evidence>
<feature type="domain" description="Non-structural maintenance of chromosome element 4 C-terminal" evidence="9">
    <location>
        <begin position="248"/>
        <end position="289"/>
    </location>
</feature>
<reference evidence="10" key="1">
    <citation type="submission" date="2020-06" db="EMBL/GenBank/DDBJ databases">
        <authorList>
            <person name="Li T."/>
            <person name="Hu X."/>
            <person name="Zhang T."/>
            <person name="Song X."/>
            <person name="Zhang H."/>
            <person name="Dai N."/>
            <person name="Sheng W."/>
            <person name="Hou X."/>
            <person name="Wei L."/>
        </authorList>
    </citation>
    <scope>NUCLEOTIDE SEQUENCE</scope>
    <source>
        <strain evidence="10">KEN1</strain>
        <tissue evidence="10">Leaf</tissue>
    </source>
</reference>
<organism evidence="10">
    <name type="scientific">Sesamum latifolium</name>
    <dbReference type="NCBI Taxonomy" id="2727402"/>
    <lineage>
        <taxon>Eukaryota</taxon>
        <taxon>Viridiplantae</taxon>
        <taxon>Streptophyta</taxon>
        <taxon>Embryophyta</taxon>
        <taxon>Tracheophyta</taxon>
        <taxon>Spermatophyta</taxon>
        <taxon>Magnoliopsida</taxon>
        <taxon>eudicotyledons</taxon>
        <taxon>Gunneridae</taxon>
        <taxon>Pentapetalae</taxon>
        <taxon>asterids</taxon>
        <taxon>lamiids</taxon>
        <taxon>Lamiales</taxon>
        <taxon>Pedaliaceae</taxon>
        <taxon>Sesamum</taxon>
    </lineage>
</organism>
<dbReference type="PANTHER" id="PTHR16140:SF0">
    <property type="entry name" value="NON-STRUCTURAL MAINTENANCE OF CHROMOSOMES ELEMENT 4"/>
    <property type="match status" value="1"/>
</dbReference>
<reference evidence="10" key="2">
    <citation type="journal article" date="2024" name="Plant">
        <title>Genomic evolution and insights into agronomic trait innovations of Sesamum species.</title>
        <authorList>
            <person name="Miao H."/>
            <person name="Wang L."/>
            <person name="Qu L."/>
            <person name="Liu H."/>
            <person name="Sun Y."/>
            <person name="Le M."/>
            <person name="Wang Q."/>
            <person name="Wei S."/>
            <person name="Zheng Y."/>
            <person name="Lin W."/>
            <person name="Duan Y."/>
            <person name="Cao H."/>
            <person name="Xiong S."/>
            <person name="Wang X."/>
            <person name="Wei L."/>
            <person name="Li C."/>
            <person name="Ma Q."/>
            <person name="Ju M."/>
            <person name="Zhao R."/>
            <person name="Li G."/>
            <person name="Mu C."/>
            <person name="Tian Q."/>
            <person name="Mei H."/>
            <person name="Zhang T."/>
            <person name="Gao T."/>
            <person name="Zhang H."/>
        </authorList>
    </citation>
    <scope>NUCLEOTIDE SEQUENCE</scope>
    <source>
        <strain evidence="10">KEN1</strain>
    </source>
</reference>
<feature type="region of interest" description="Disordered" evidence="8">
    <location>
        <begin position="1"/>
        <end position="38"/>
    </location>
</feature>
<comment type="function">
    <text evidence="7">Component of the SMC5-SMC6 complex, that promotes sister chromatid alignment after DNA damage and facilitates double-stranded DNA breaks (DSBs) repair via homologous recombination between sister chromatids.</text>
</comment>
<comment type="subunit">
    <text evidence="7">Component of the SMC5-SMC6 complex.</text>
</comment>
<protein>
    <recommendedName>
        <fullName evidence="7">Non-structural maintenance of chromosomes element 4</fullName>
    </recommendedName>
</protein>
<keyword evidence="3 7" id="KW-0227">DNA damage</keyword>
<evidence type="ECO:0000256" key="7">
    <source>
        <dbReference type="RuleBase" id="RU365071"/>
    </source>
</evidence>
<name>A0AAW2Y5F3_9LAMI</name>
<evidence type="ECO:0000256" key="1">
    <source>
        <dbReference type="ARBA" id="ARBA00004123"/>
    </source>
</evidence>
<gene>
    <name evidence="10" type="ORF">Slati_0728600</name>
</gene>
<dbReference type="GO" id="GO:0006310">
    <property type="term" value="P:DNA recombination"/>
    <property type="evidence" value="ECO:0007669"/>
    <property type="project" value="UniProtKB-UniRule"/>
</dbReference>
<evidence type="ECO:0000256" key="8">
    <source>
        <dbReference type="SAM" id="MobiDB-lite"/>
    </source>
</evidence>
<comment type="subcellular location">
    <subcellularLocation>
        <location evidence="1 7">Nucleus</location>
    </subcellularLocation>
</comment>
<dbReference type="EMBL" id="JACGWN010000002">
    <property type="protein sequence ID" value="KAL0461014.1"/>
    <property type="molecule type" value="Genomic_DNA"/>
</dbReference>
<evidence type="ECO:0000256" key="3">
    <source>
        <dbReference type="ARBA" id="ARBA00022763"/>
    </source>
</evidence>
<evidence type="ECO:0000256" key="6">
    <source>
        <dbReference type="ARBA" id="ARBA00023242"/>
    </source>
</evidence>
<evidence type="ECO:0000313" key="10">
    <source>
        <dbReference type="EMBL" id="KAL0461014.1"/>
    </source>
</evidence>
<feature type="compositionally biased region" description="Basic and acidic residues" evidence="8">
    <location>
        <begin position="1"/>
        <end position="12"/>
    </location>
</feature>